<evidence type="ECO:0000256" key="1">
    <source>
        <dbReference type="SAM" id="Phobius"/>
    </source>
</evidence>
<keyword evidence="3" id="KW-1185">Reference proteome</keyword>
<reference evidence="2 3" key="1">
    <citation type="submission" date="2015-01" db="EMBL/GenBank/DDBJ databases">
        <title>Draft genome sequence of Pedobacter sp. NL19 isolated from sludge of an effluent treatment pond in an abandoned uranium mine.</title>
        <authorList>
            <person name="Santos T."/>
            <person name="Caetano T."/>
            <person name="Covas C."/>
            <person name="Cruz A."/>
            <person name="Mendo S."/>
        </authorList>
    </citation>
    <scope>NUCLEOTIDE SEQUENCE [LARGE SCALE GENOMIC DNA]</scope>
    <source>
        <strain evidence="2 3">NL19</strain>
    </source>
</reference>
<keyword evidence="1" id="KW-0812">Transmembrane</keyword>
<evidence type="ECO:0000313" key="2">
    <source>
        <dbReference type="EMBL" id="KIO78274.1"/>
    </source>
</evidence>
<name>A0A0D0G0G0_9SPHI</name>
<comment type="caution">
    <text evidence="2">The sequence shown here is derived from an EMBL/GenBank/DDBJ whole genome shotgun (WGS) entry which is preliminary data.</text>
</comment>
<proteinExistence type="predicted"/>
<keyword evidence="1" id="KW-1133">Transmembrane helix</keyword>
<gene>
    <name evidence="2" type="ORF">TH53_04460</name>
</gene>
<organism evidence="2 3">
    <name type="scientific">Pedobacter lusitanus</name>
    <dbReference type="NCBI Taxonomy" id="1503925"/>
    <lineage>
        <taxon>Bacteria</taxon>
        <taxon>Pseudomonadati</taxon>
        <taxon>Bacteroidota</taxon>
        <taxon>Sphingobacteriia</taxon>
        <taxon>Sphingobacteriales</taxon>
        <taxon>Sphingobacteriaceae</taxon>
        <taxon>Pedobacter</taxon>
    </lineage>
</organism>
<dbReference type="OrthoDB" id="1377971at2"/>
<evidence type="ECO:0000313" key="3">
    <source>
        <dbReference type="Proteomes" id="UP000032049"/>
    </source>
</evidence>
<keyword evidence="1" id="KW-0472">Membrane</keyword>
<protein>
    <submittedName>
        <fullName evidence="2">Uncharacterized protein</fullName>
    </submittedName>
</protein>
<dbReference type="AlphaFoldDB" id="A0A0D0G0G0"/>
<feature type="transmembrane region" description="Helical" evidence="1">
    <location>
        <begin position="96"/>
        <end position="117"/>
    </location>
</feature>
<sequence>MYIGITTTQKPIFQEKITLLTTPEYYPTESMTYVIYQFQSKTLFSESVYKKVESAYFADDLDREIPRKAWTEEMKAHAAMRESTEPREPKSVRYTFIGKALFTVLFVLILVLGFLAVQSFNEMKKINAQNKLMNTSPK</sequence>
<accession>A0A0D0G0G0</accession>
<dbReference type="RefSeq" id="WP_041878771.1">
    <property type="nucleotide sequence ID" value="NZ_CP157278.1"/>
</dbReference>
<dbReference type="EMBL" id="JXRA01000017">
    <property type="protein sequence ID" value="KIO78274.1"/>
    <property type="molecule type" value="Genomic_DNA"/>
</dbReference>
<dbReference type="Proteomes" id="UP000032049">
    <property type="component" value="Unassembled WGS sequence"/>
</dbReference>